<reference evidence="13 14" key="1">
    <citation type="journal article" date="2021" name="Elife">
        <title>Chloroplast acquisition without the gene transfer in kleptoplastic sea slugs, Plakobranchus ocellatus.</title>
        <authorList>
            <person name="Maeda T."/>
            <person name="Takahashi S."/>
            <person name="Yoshida T."/>
            <person name="Shimamura S."/>
            <person name="Takaki Y."/>
            <person name="Nagai Y."/>
            <person name="Toyoda A."/>
            <person name="Suzuki Y."/>
            <person name="Arimoto A."/>
            <person name="Ishii H."/>
            <person name="Satoh N."/>
            <person name="Nishiyama T."/>
            <person name="Hasebe M."/>
            <person name="Maruyama T."/>
            <person name="Minagawa J."/>
            <person name="Obokata J."/>
            <person name="Shigenobu S."/>
        </authorList>
    </citation>
    <scope>NUCLEOTIDE SEQUENCE [LARGE SCALE GENOMIC DNA]</scope>
</reference>
<evidence type="ECO:0000313" key="13">
    <source>
        <dbReference type="EMBL" id="GFN92857.1"/>
    </source>
</evidence>
<dbReference type="InterPro" id="IPR001930">
    <property type="entry name" value="Peptidase_M1"/>
</dbReference>
<dbReference type="Gene3D" id="1.10.390.10">
    <property type="entry name" value="Neutral Protease Domain 2"/>
    <property type="match status" value="1"/>
</dbReference>
<dbReference type="InterPro" id="IPR042097">
    <property type="entry name" value="Aminopeptidase_N-like_N_sf"/>
</dbReference>
<dbReference type="PANTHER" id="PTHR45726">
    <property type="entry name" value="LEUKOTRIENE A-4 HYDROLASE"/>
    <property type="match status" value="1"/>
</dbReference>
<feature type="active site" description="Proton donor" evidence="9">
    <location>
        <position position="390"/>
    </location>
</feature>
<dbReference type="SUPFAM" id="SSF55486">
    <property type="entry name" value="Metalloproteases ('zincins'), catalytic domain"/>
    <property type="match status" value="1"/>
</dbReference>
<keyword evidence="14" id="KW-1185">Reference proteome</keyword>
<dbReference type="Gene3D" id="3.30.2010.30">
    <property type="match status" value="1"/>
</dbReference>
<feature type="binding site" evidence="10">
    <location>
        <begin position="139"/>
        <end position="141"/>
    </location>
    <ligand>
        <name>a peptide</name>
        <dbReference type="ChEBI" id="CHEBI:60466"/>
    </ligand>
</feature>
<evidence type="ECO:0000256" key="9">
    <source>
        <dbReference type="PIRSR" id="PIRSR634015-1"/>
    </source>
</evidence>
<organism evidence="13 14">
    <name type="scientific">Plakobranchus ocellatus</name>
    <dbReference type="NCBI Taxonomy" id="259542"/>
    <lineage>
        <taxon>Eukaryota</taxon>
        <taxon>Metazoa</taxon>
        <taxon>Spiralia</taxon>
        <taxon>Lophotrochozoa</taxon>
        <taxon>Mollusca</taxon>
        <taxon>Gastropoda</taxon>
        <taxon>Heterobranchia</taxon>
        <taxon>Euthyneura</taxon>
        <taxon>Panpulmonata</taxon>
        <taxon>Sacoglossa</taxon>
        <taxon>Placobranchoidea</taxon>
        <taxon>Plakobranchidae</taxon>
        <taxon>Plakobranchus</taxon>
    </lineage>
</organism>
<feature type="binding site" evidence="10">
    <location>
        <begin position="273"/>
        <end position="278"/>
    </location>
    <ligand>
        <name>a peptide</name>
        <dbReference type="ChEBI" id="CHEBI:60466"/>
    </ligand>
</feature>
<dbReference type="PANTHER" id="PTHR45726:SF3">
    <property type="entry name" value="LEUKOTRIENE A-4 HYDROLASE"/>
    <property type="match status" value="1"/>
</dbReference>
<dbReference type="Gene3D" id="2.60.40.1730">
    <property type="entry name" value="tricorn interacting facor f3 domain"/>
    <property type="match status" value="1"/>
</dbReference>
<dbReference type="Proteomes" id="UP000735302">
    <property type="component" value="Unassembled WGS sequence"/>
</dbReference>
<keyword evidence="4" id="KW-0645">Protease</keyword>
<sequence>MSLHSDMVEDVATCSNFKDVRTSNLHLDLEIDFQKKQISSWLDLTLKSQKDGLDLVLLDSHKTLKVLQVNEKESNQKLEFSQKPFASYGSTLAVKLTTAKQKGAEFTLEVQYEASTGPGVCWLDPVQTADKKHPFMYTQGQSVLNRSFFPCQDTPSIKARYSACVKCPPGLTAVMSANSSSFGQKKNRAGDDQCFFFEMSIPISGYLIALAVGDIQCLKVGPRSSVWGEPSIIRKAQAEFEGVVEEFLQTGENLFGPYVWGRYDILIMPPSFPYGGMENPCLTFVTPCIVVGDKSLTDVVIHEITHSWFGNLVTNANWGEFWLNEGFTMFGQRRIEECIYNKAWMCLEAHTGLALLKRHFEEEGDGPLTKLRVSLESGMDPDDTYNETPYEKGYMFVCYMRHLALREGEDNSVFDDFLKAYVQKFKFQSVVAEDLFDFYLEYFPHVKEQSLHEKQGFEFTKTWLLNPGWPPYTPDLSAGQELTSPVDNLVPFFTSSAQQGTFPAIETEWTTYQILHFLDSLAESSPLPAEGVKRLMMEYPFLLSSQNAEIRLRWCEIVIKNDIKTNFNDIRAFLTSQGKQKYTKPLYQHMVKGSEEVRTFACQVFSETKENLHENVREIIIKILQDAKLLN</sequence>
<feature type="binding site" evidence="11">
    <location>
        <position position="302"/>
    </location>
    <ligand>
        <name>Zn(2+)</name>
        <dbReference type="ChEBI" id="CHEBI:29105"/>
        <note>catalytic</note>
    </ligand>
</feature>
<evidence type="ECO:0000256" key="7">
    <source>
        <dbReference type="ARBA" id="ARBA00022833"/>
    </source>
</evidence>
<dbReference type="Pfam" id="PF09127">
    <property type="entry name" value="Leuk-A4-hydro_C"/>
    <property type="match status" value="1"/>
</dbReference>
<evidence type="ECO:0000256" key="2">
    <source>
        <dbReference type="ARBA" id="ARBA00010136"/>
    </source>
</evidence>
<dbReference type="Pfam" id="PF01433">
    <property type="entry name" value="Peptidase_M1"/>
    <property type="match status" value="1"/>
</dbReference>
<name>A0AAV3ZEH3_9GAST</name>
<evidence type="ECO:0000256" key="8">
    <source>
        <dbReference type="ARBA" id="ARBA00023049"/>
    </source>
</evidence>
<accession>A0AAV3ZEH3</accession>
<dbReference type="GO" id="GO:0070006">
    <property type="term" value="F:metalloaminopeptidase activity"/>
    <property type="evidence" value="ECO:0007669"/>
    <property type="project" value="TreeGrafter"/>
</dbReference>
<evidence type="ECO:0000256" key="5">
    <source>
        <dbReference type="ARBA" id="ARBA00022723"/>
    </source>
</evidence>
<feature type="domain" description="Peptidase M1 leukotriene A4 hydrolase/aminopeptidase C-terminal" evidence="12">
    <location>
        <begin position="481"/>
        <end position="624"/>
    </location>
</feature>
<dbReference type="FunFam" id="3.30.2010.30:FF:000001">
    <property type="entry name" value="Leukotriene A(4) hydrolase"/>
    <property type="match status" value="1"/>
</dbReference>
<comment type="similarity">
    <text evidence="2">Belongs to the peptidase M1 family.</text>
</comment>
<dbReference type="InterPro" id="IPR014782">
    <property type="entry name" value="Peptidase_M1_dom"/>
</dbReference>
<evidence type="ECO:0000256" key="10">
    <source>
        <dbReference type="PIRSR" id="PIRSR634015-2"/>
    </source>
</evidence>
<dbReference type="CDD" id="cd09599">
    <property type="entry name" value="M1_LTA4H"/>
    <property type="match status" value="1"/>
</dbReference>
<keyword evidence="8" id="KW-0482">Metalloprotease</keyword>
<dbReference type="InterPro" id="IPR049980">
    <property type="entry name" value="LTA4H_cat"/>
</dbReference>
<evidence type="ECO:0000256" key="11">
    <source>
        <dbReference type="PIRSR" id="PIRSR634015-3"/>
    </source>
</evidence>
<dbReference type="EMBL" id="BLXT01002301">
    <property type="protein sequence ID" value="GFN92857.1"/>
    <property type="molecule type" value="Genomic_DNA"/>
</dbReference>
<dbReference type="InterPro" id="IPR045357">
    <property type="entry name" value="Aminopeptidase_N-like_N"/>
</dbReference>
<keyword evidence="7 11" id="KW-0862">Zinc</keyword>
<feature type="binding site" evidence="11">
    <location>
        <position position="306"/>
    </location>
    <ligand>
        <name>Zn(2+)</name>
        <dbReference type="ChEBI" id="CHEBI:29105"/>
        <note>catalytic</note>
    </ligand>
</feature>
<dbReference type="GO" id="GO:0008270">
    <property type="term" value="F:zinc ion binding"/>
    <property type="evidence" value="ECO:0007669"/>
    <property type="project" value="InterPro"/>
</dbReference>
<dbReference type="Gene3D" id="1.25.40.320">
    <property type="entry name" value="Peptidase M1, leukotriene A4 hydrolase/aminopeptidase C-terminal domain"/>
    <property type="match status" value="1"/>
</dbReference>
<dbReference type="Pfam" id="PF17900">
    <property type="entry name" value="Peptidase_M1_N"/>
    <property type="match status" value="1"/>
</dbReference>
<evidence type="ECO:0000256" key="3">
    <source>
        <dbReference type="ARBA" id="ARBA00022490"/>
    </source>
</evidence>
<feature type="binding site" evidence="10">
    <location>
        <begin position="579"/>
        <end position="581"/>
    </location>
    <ligand>
        <name>a peptide</name>
        <dbReference type="ChEBI" id="CHEBI:60466"/>
    </ligand>
</feature>
<evidence type="ECO:0000256" key="1">
    <source>
        <dbReference type="ARBA" id="ARBA00004496"/>
    </source>
</evidence>
<dbReference type="PRINTS" id="PR00756">
    <property type="entry name" value="ALADIPTASE"/>
</dbReference>
<comment type="subcellular location">
    <subcellularLocation>
        <location evidence="1">Cytoplasm</location>
    </subcellularLocation>
</comment>
<dbReference type="InterPro" id="IPR034015">
    <property type="entry name" value="M1_LTA4H"/>
</dbReference>
<dbReference type="SMART" id="SM01263">
    <property type="entry name" value="Leuk-A4-hydro_C"/>
    <property type="match status" value="1"/>
</dbReference>
<evidence type="ECO:0000313" key="14">
    <source>
        <dbReference type="Proteomes" id="UP000735302"/>
    </source>
</evidence>
<comment type="cofactor">
    <cofactor evidence="11">
        <name>Zn(2+)</name>
        <dbReference type="ChEBI" id="CHEBI:29105"/>
    </cofactor>
    <text evidence="11">Binds 1 zinc ion per subunit.</text>
</comment>
<dbReference type="InterPro" id="IPR038502">
    <property type="entry name" value="M1_LTA-4_hydro/amino_C_sf"/>
</dbReference>
<comment type="caution">
    <text evidence="13">The sequence shown here is derived from an EMBL/GenBank/DDBJ whole genome shotgun (WGS) entry which is preliminary data.</text>
</comment>
<keyword evidence="3" id="KW-0963">Cytoplasm</keyword>
<feature type="binding site" evidence="11">
    <location>
        <position position="325"/>
    </location>
    <ligand>
        <name>Zn(2+)</name>
        <dbReference type="ChEBI" id="CHEBI:29105"/>
        <note>catalytic</note>
    </ligand>
</feature>
<evidence type="ECO:0000256" key="4">
    <source>
        <dbReference type="ARBA" id="ARBA00022670"/>
    </source>
</evidence>
<dbReference type="SUPFAM" id="SSF48371">
    <property type="entry name" value="ARM repeat"/>
    <property type="match status" value="1"/>
</dbReference>
<dbReference type="InterPro" id="IPR016024">
    <property type="entry name" value="ARM-type_fold"/>
</dbReference>
<dbReference type="SUPFAM" id="SSF63737">
    <property type="entry name" value="Leukotriene A4 hydrolase N-terminal domain"/>
    <property type="match status" value="1"/>
</dbReference>
<feature type="active site" description="Proton acceptor" evidence="9">
    <location>
        <position position="303"/>
    </location>
</feature>
<keyword evidence="6 13" id="KW-0378">Hydrolase</keyword>
<dbReference type="GO" id="GO:0005737">
    <property type="term" value="C:cytoplasm"/>
    <property type="evidence" value="ECO:0007669"/>
    <property type="project" value="UniProtKB-SubCell"/>
</dbReference>
<dbReference type="GO" id="GO:0006508">
    <property type="term" value="P:proteolysis"/>
    <property type="evidence" value="ECO:0007669"/>
    <property type="project" value="UniProtKB-KW"/>
</dbReference>
<protein>
    <submittedName>
        <fullName evidence="13">Leukotriene a-4 hydrolase homolog</fullName>
    </submittedName>
</protein>
<dbReference type="InterPro" id="IPR015211">
    <property type="entry name" value="Peptidase_M1_C"/>
</dbReference>
<gene>
    <name evidence="13" type="ORF">PoB_001936300</name>
</gene>
<keyword evidence="5 11" id="KW-0479">Metal-binding</keyword>
<proteinExistence type="inferred from homology"/>
<evidence type="ECO:0000256" key="6">
    <source>
        <dbReference type="ARBA" id="ARBA00022801"/>
    </source>
</evidence>
<dbReference type="InterPro" id="IPR027268">
    <property type="entry name" value="Peptidase_M4/M1_CTD_sf"/>
</dbReference>
<evidence type="ECO:0000259" key="12">
    <source>
        <dbReference type="SMART" id="SM01263"/>
    </source>
</evidence>
<dbReference type="AlphaFoldDB" id="A0AAV3ZEH3"/>